<dbReference type="Proteomes" id="UP000092730">
    <property type="component" value="Chromosome 1"/>
</dbReference>
<dbReference type="EMBL" id="CP144541">
    <property type="protein sequence ID" value="WVW78106.1"/>
    <property type="molecule type" value="Genomic_DNA"/>
</dbReference>
<organism evidence="2">
    <name type="scientific">Kwoniella bestiolae CBS 10118</name>
    <dbReference type="NCBI Taxonomy" id="1296100"/>
    <lineage>
        <taxon>Eukaryota</taxon>
        <taxon>Fungi</taxon>
        <taxon>Dikarya</taxon>
        <taxon>Basidiomycota</taxon>
        <taxon>Agaricomycotina</taxon>
        <taxon>Tremellomycetes</taxon>
        <taxon>Tremellales</taxon>
        <taxon>Cryptococcaceae</taxon>
        <taxon>Kwoniella</taxon>
    </lineage>
</organism>
<gene>
    <name evidence="2" type="ORF">I302_03429</name>
    <name evidence="3" type="ORF">I302_100057</name>
</gene>
<dbReference type="RefSeq" id="XP_019046826.1">
    <property type="nucleotide sequence ID" value="XM_019190078.1"/>
</dbReference>
<sequence length="302" mass="34270">MTLPHQQSSGETTTRPSFNKSNDPNKWDSAILTKFAKKVYDSKGVEGCDPREVSVSNKLFKACSQRDYLEARLAEVNSILNETERSISTDQGSTSVRGRDLGIDLSIQEMEAERIHVERGLVVLYHTFEELDKEADDLVDTLYEEMVTRYTNTLLKDLTNTRYEFIVNAYPALLSIQGLKQAISDTYSNNRSVYAENIRAVLEPMMKYEYDFHRTKSPLSVNLKQNTVNLQVTRGRRNEYSRVAITPSDRERYEGIEPIKTKEEDEPIVDESVVESLAERGFDSRGRLVGGADVSSGSARDE</sequence>
<dbReference type="AlphaFoldDB" id="A0A1B9G412"/>
<dbReference type="VEuPathDB" id="FungiDB:I302_03429"/>
<feature type="region of interest" description="Disordered" evidence="1">
    <location>
        <begin position="1"/>
        <end position="26"/>
    </location>
</feature>
<feature type="compositionally biased region" description="Polar residues" evidence="1">
    <location>
        <begin position="1"/>
        <end position="24"/>
    </location>
</feature>
<protein>
    <submittedName>
        <fullName evidence="2">Uncharacterized protein</fullName>
    </submittedName>
</protein>
<evidence type="ECO:0000313" key="4">
    <source>
        <dbReference type="Proteomes" id="UP000092730"/>
    </source>
</evidence>
<proteinExistence type="predicted"/>
<reference evidence="3" key="2">
    <citation type="submission" date="2013-07" db="EMBL/GenBank/DDBJ databases">
        <authorList>
            <consortium name="The Broad Institute Genome Sequencing Platform"/>
            <person name="Cuomo C."/>
            <person name="Litvintseva A."/>
            <person name="Chen Y."/>
            <person name="Heitman J."/>
            <person name="Sun S."/>
            <person name="Springer D."/>
            <person name="Dromer F."/>
            <person name="Young S.K."/>
            <person name="Zeng Q."/>
            <person name="Gargeya S."/>
            <person name="Fitzgerald M."/>
            <person name="Abouelleil A."/>
            <person name="Alvarado L."/>
            <person name="Berlin A.M."/>
            <person name="Chapman S.B."/>
            <person name="Dewar J."/>
            <person name="Goldberg J."/>
            <person name="Griggs A."/>
            <person name="Gujja S."/>
            <person name="Hansen M."/>
            <person name="Howarth C."/>
            <person name="Imamovic A."/>
            <person name="Larimer J."/>
            <person name="McCowan C."/>
            <person name="Murphy C."/>
            <person name="Pearson M."/>
            <person name="Priest M."/>
            <person name="Roberts A."/>
            <person name="Saif S."/>
            <person name="Shea T."/>
            <person name="Sykes S."/>
            <person name="Wortman J."/>
            <person name="Nusbaum C."/>
            <person name="Birren B."/>
        </authorList>
    </citation>
    <scope>NUCLEOTIDE SEQUENCE</scope>
    <source>
        <strain evidence="3">CBS 10118</strain>
    </source>
</reference>
<accession>A0A1B9G412</accession>
<evidence type="ECO:0000313" key="3">
    <source>
        <dbReference type="EMBL" id="WVW78106.1"/>
    </source>
</evidence>
<reference evidence="2" key="3">
    <citation type="submission" date="2014-01" db="EMBL/GenBank/DDBJ databases">
        <title>Evolution of pathogenesis and genome organization in the Tremellales.</title>
        <authorList>
            <person name="Cuomo C."/>
            <person name="Litvintseva A."/>
            <person name="Heitman J."/>
            <person name="Chen Y."/>
            <person name="Sun S."/>
            <person name="Springer D."/>
            <person name="Dromer F."/>
            <person name="Young S."/>
            <person name="Zeng Q."/>
            <person name="Chapman S."/>
            <person name="Gujja S."/>
            <person name="Saif S."/>
            <person name="Birren B."/>
        </authorList>
    </citation>
    <scope>NUCLEOTIDE SEQUENCE</scope>
    <source>
        <strain evidence="2">CBS 10118</strain>
    </source>
</reference>
<dbReference type="EMBL" id="KI894020">
    <property type="protein sequence ID" value="OCF25756.1"/>
    <property type="molecule type" value="Genomic_DNA"/>
</dbReference>
<evidence type="ECO:0000313" key="2">
    <source>
        <dbReference type="EMBL" id="OCF25756.1"/>
    </source>
</evidence>
<reference evidence="3" key="4">
    <citation type="submission" date="2024-02" db="EMBL/GenBank/DDBJ databases">
        <title>Comparative genomics of Cryptococcus and Kwoniella reveals pathogenesis evolution and contrasting modes of karyotype evolution via chromosome fusion or intercentromeric recombination.</title>
        <authorList>
            <person name="Coelho M.A."/>
            <person name="David-Palma M."/>
            <person name="Shea T."/>
            <person name="Bowers K."/>
            <person name="McGinley-Smith S."/>
            <person name="Mohammad A.W."/>
            <person name="Gnirke A."/>
            <person name="Yurkov A.M."/>
            <person name="Nowrousian M."/>
            <person name="Sun S."/>
            <person name="Cuomo C.A."/>
            <person name="Heitman J."/>
        </authorList>
    </citation>
    <scope>NUCLEOTIDE SEQUENCE</scope>
    <source>
        <strain evidence="3">CBS 10118</strain>
    </source>
</reference>
<dbReference type="KEGG" id="kbi:30207828"/>
<name>A0A1B9G412_9TREE</name>
<evidence type="ECO:0000256" key="1">
    <source>
        <dbReference type="SAM" id="MobiDB-lite"/>
    </source>
</evidence>
<dbReference type="GeneID" id="30207828"/>
<keyword evidence="4" id="KW-1185">Reference proteome</keyword>
<reference evidence="2" key="1">
    <citation type="submission" date="2013-07" db="EMBL/GenBank/DDBJ databases">
        <title>The Genome Sequence of Cryptococcus bestiolae CBS10118.</title>
        <authorList>
            <consortium name="The Broad Institute Genome Sequencing Platform"/>
            <person name="Cuomo C."/>
            <person name="Litvintseva A."/>
            <person name="Chen Y."/>
            <person name="Heitman J."/>
            <person name="Sun S."/>
            <person name="Springer D."/>
            <person name="Dromer F."/>
            <person name="Young S.K."/>
            <person name="Zeng Q."/>
            <person name="Gargeya S."/>
            <person name="Fitzgerald M."/>
            <person name="Abouelleil A."/>
            <person name="Alvarado L."/>
            <person name="Berlin A.M."/>
            <person name="Chapman S.B."/>
            <person name="Dewar J."/>
            <person name="Goldberg J."/>
            <person name="Griggs A."/>
            <person name="Gujja S."/>
            <person name="Hansen M."/>
            <person name="Howarth C."/>
            <person name="Imamovic A."/>
            <person name="Larimer J."/>
            <person name="McCowan C."/>
            <person name="Murphy C."/>
            <person name="Pearson M."/>
            <person name="Priest M."/>
            <person name="Roberts A."/>
            <person name="Saif S."/>
            <person name="Shea T."/>
            <person name="Sykes S."/>
            <person name="Wortman J."/>
            <person name="Nusbaum C."/>
            <person name="Birren B."/>
        </authorList>
    </citation>
    <scope>NUCLEOTIDE SEQUENCE [LARGE SCALE GENOMIC DNA]</scope>
    <source>
        <strain evidence="2">CBS 10118</strain>
    </source>
</reference>